<keyword evidence="3" id="KW-1185">Reference proteome</keyword>
<organism evidence="2 3">
    <name type="scientific">Halococcus saccharolyticus DSM 5350</name>
    <dbReference type="NCBI Taxonomy" id="1227455"/>
    <lineage>
        <taxon>Archaea</taxon>
        <taxon>Methanobacteriati</taxon>
        <taxon>Methanobacteriota</taxon>
        <taxon>Stenosarchaea group</taxon>
        <taxon>Halobacteria</taxon>
        <taxon>Halobacteriales</taxon>
        <taxon>Halococcaceae</taxon>
        <taxon>Halococcus</taxon>
    </lineage>
</organism>
<dbReference type="AlphaFoldDB" id="M0MHB6"/>
<feature type="compositionally biased region" description="Acidic residues" evidence="1">
    <location>
        <begin position="81"/>
        <end position="100"/>
    </location>
</feature>
<feature type="compositionally biased region" description="Basic and acidic residues" evidence="1">
    <location>
        <begin position="55"/>
        <end position="80"/>
    </location>
</feature>
<proteinExistence type="predicted"/>
<gene>
    <name evidence="2" type="ORF">C449_08419</name>
</gene>
<dbReference type="STRING" id="1227455.C449_08419"/>
<name>M0MHB6_9EURY</name>
<dbReference type="Proteomes" id="UP000011669">
    <property type="component" value="Unassembled WGS sequence"/>
</dbReference>
<dbReference type="PATRIC" id="fig|1227455.4.peg.1724"/>
<dbReference type="Pfam" id="PF25951">
    <property type="entry name" value="DUF7989"/>
    <property type="match status" value="1"/>
</dbReference>
<evidence type="ECO:0000256" key="1">
    <source>
        <dbReference type="SAM" id="MobiDB-lite"/>
    </source>
</evidence>
<feature type="compositionally biased region" description="Basic and acidic residues" evidence="1">
    <location>
        <begin position="114"/>
        <end position="124"/>
    </location>
</feature>
<dbReference type="EMBL" id="AOMD01000020">
    <property type="protein sequence ID" value="EMA45122.1"/>
    <property type="molecule type" value="Genomic_DNA"/>
</dbReference>
<evidence type="ECO:0000313" key="2">
    <source>
        <dbReference type="EMBL" id="EMA45122.1"/>
    </source>
</evidence>
<dbReference type="InParanoid" id="M0MHB6"/>
<evidence type="ECO:0000313" key="3">
    <source>
        <dbReference type="Proteomes" id="UP000011669"/>
    </source>
</evidence>
<reference evidence="2 3" key="1">
    <citation type="journal article" date="2014" name="PLoS Genet.">
        <title>Phylogenetically driven sequencing of extremely halophilic archaea reveals strategies for static and dynamic osmo-response.</title>
        <authorList>
            <person name="Becker E.A."/>
            <person name="Seitzer P.M."/>
            <person name="Tritt A."/>
            <person name="Larsen D."/>
            <person name="Krusor M."/>
            <person name="Yao A.I."/>
            <person name="Wu D."/>
            <person name="Madern D."/>
            <person name="Eisen J.A."/>
            <person name="Darling A.E."/>
            <person name="Facciotti M.T."/>
        </authorList>
    </citation>
    <scope>NUCLEOTIDE SEQUENCE [LARGE SCALE GENOMIC DNA]</scope>
    <source>
        <strain evidence="2 3">DSM 5350</strain>
    </source>
</reference>
<feature type="compositionally biased region" description="Basic and acidic residues" evidence="1">
    <location>
        <begin position="26"/>
        <end position="40"/>
    </location>
</feature>
<dbReference type="InterPro" id="IPR058742">
    <property type="entry name" value="DUF7989"/>
</dbReference>
<sequence length="124" mass="13794">MTENTTRPMTNETTRQTTDATNRTMSDVDHTDPHTRRPFGEHVVFARGPTVAADGGERTDGSRSSSGERSESDGGKRDPETVDDEETQDAETDDRMEDVDHEPPSETEANPVFERGREGRDDAR</sequence>
<feature type="region of interest" description="Disordered" evidence="1">
    <location>
        <begin position="1"/>
        <end position="124"/>
    </location>
</feature>
<accession>M0MHB6</accession>
<comment type="caution">
    <text evidence="2">The sequence shown here is derived from an EMBL/GenBank/DDBJ whole genome shotgun (WGS) entry which is preliminary data.</text>
</comment>
<feature type="compositionally biased region" description="Low complexity" evidence="1">
    <location>
        <begin position="10"/>
        <end position="24"/>
    </location>
</feature>
<protein>
    <submittedName>
        <fullName evidence="2">Uncharacterized protein</fullName>
    </submittedName>
</protein>